<name>A0A6A5TVE2_9PLEO</name>
<dbReference type="InterPro" id="IPR014001">
    <property type="entry name" value="Helicase_ATP-bd"/>
</dbReference>
<evidence type="ECO:0000256" key="1">
    <source>
        <dbReference type="ARBA" id="ARBA00022741"/>
    </source>
</evidence>
<feature type="compositionally biased region" description="Acidic residues" evidence="4">
    <location>
        <begin position="982"/>
        <end position="1007"/>
    </location>
</feature>
<feature type="region of interest" description="Disordered" evidence="4">
    <location>
        <begin position="239"/>
        <end position="288"/>
    </location>
</feature>
<feature type="compositionally biased region" description="Basic and acidic residues" evidence="4">
    <location>
        <begin position="144"/>
        <end position="153"/>
    </location>
</feature>
<evidence type="ECO:0000259" key="5">
    <source>
        <dbReference type="PROSITE" id="PS51192"/>
    </source>
</evidence>
<dbReference type="InterPro" id="IPR050628">
    <property type="entry name" value="SNF2_RAD54_helicase_TF"/>
</dbReference>
<dbReference type="PROSITE" id="PS51192">
    <property type="entry name" value="HELICASE_ATP_BIND_1"/>
    <property type="match status" value="1"/>
</dbReference>
<feature type="compositionally biased region" description="Polar residues" evidence="4">
    <location>
        <begin position="200"/>
        <end position="213"/>
    </location>
</feature>
<evidence type="ECO:0000256" key="2">
    <source>
        <dbReference type="ARBA" id="ARBA00022801"/>
    </source>
</evidence>
<feature type="compositionally biased region" description="Basic residues" evidence="4">
    <location>
        <begin position="838"/>
        <end position="862"/>
    </location>
</feature>
<dbReference type="PROSITE" id="PS51194">
    <property type="entry name" value="HELICASE_CTER"/>
    <property type="match status" value="1"/>
</dbReference>
<gene>
    <name evidence="7" type="ORF">CC80DRAFT_471150</name>
</gene>
<evidence type="ECO:0008006" key="9">
    <source>
        <dbReference type="Google" id="ProtNLM"/>
    </source>
</evidence>
<protein>
    <recommendedName>
        <fullName evidence="9">SNF2 family helicase/ATPase-like protein</fullName>
    </recommendedName>
</protein>
<dbReference type="PANTHER" id="PTHR45626:SF14">
    <property type="entry name" value="ATP-DEPENDENT DNA HELICASE (EUROFUNG)"/>
    <property type="match status" value="1"/>
</dbReference>
<keyword evidence="1" id="KW-0547">Nucleotide-binding</keyword>
<feature type="compositionally biased region" description="Acidic residues" evidence="4">
    <location>
        <begin position="391"/>
        <end position="410"/>
    </location>
</feature>
<dbReference type="Pfam" id="PF00176">
    <property type="entry name" value="SNF2-rel_dom"/>
    <property type="match status" value="1"/>
</dbReference>
<sequence length="1245" mass="138121">MNSGPRKHGSAFRPLNTLSSSQKQSFDDRSDESKRSHTQRPSLDSVESEFTRANRSEVEFLGDSSSLFNEDGTSLLHSTPPHAGNPPHTTSHGRHTLEKFSSMVREREPLAPQARAPQPVPKPLQELVNTVPEFGQTSPLRNPLKKDIHKDASHAGVFNVPRPGQARPEHHRDSNRIALQHPPAYNVPTNSLAGNDHQRISSQQGNPLYSAPSQAGPKVGSRYSNASSVESDVFEIPASHFQPRQPPQGVPLPKPFNPPLQSIHAPPRELFSSMGHANGFQPVNQAYNSPFHGSRKTVILDDIQSKRPTNDDEEDDFDPDAELRTGGQEFGAPDMYAYVDNGKANENIKALLEGAFDEENIPRTRGRKKKKQQAEDEAGKSLADRLKALDVEEEQETATEEDDEAEDDGTVDGMKVKLLPHQVEGVAWLIEKETGAHNKRAKLPKGGILADDMGLGKTVQSMALILSNPRPEKGVEPENKKNKILPTVGKGTLVVAPLALIKQWEAEIADKVSKSHSLKVLVHHGSSRTKSIEKLKTYDVVITTYQVLSSEHKACGEGVDGLKKGCFGVHWYRVMLDEAHTIKNRNAQMTKACYDLKSHYRWCLTGTPMQNNLDELQSLIKFLRIQPYCDISNWKESITGPMKNGRGNLAMRRLQIFLKACMKRRTKDVLKKDGALNFGGKQKDGEQKTGFQIVARNVETVIGEFTAKEREFYERLSNRAESRLAEMMGDKKQDVIGALVLLLRLRQACNHPQLIKSNMKDDKDALTTGSKPNTQTDFQTPRKTKNTDADDLADLLGGLSVQTKRCDVCQSSMTRDNAAAGAIRCNDCEADLNASVTKPKKSKKHRKHNGKDRKDKKNRKSKKAGDDGPEASKASRNRRIVMDSDDEDEAEGEWLVPEEEQGAADLGKAGGTDDENADGGGDTLNSADSELSASEDGDTAGSFIVHDMDSEEEGPVVRKKQSKKPKVINLASDKEPASDSEGSTEETDSGSETDSEEDSETEDESDPVYDASEFEPSTKIRQLLVILERETPDHKVIVFSQFTSMLDLVGPFLQRAGYNFTRYDGKMRNDLREASLHKLRNDKRTRVLLCSLKCGSLGLNLTCASRVVIMEPFWNPFVEEQAIDRVHRLNQTVDVTVYRLSIHNSVEEKILDLQESKRKLAAAAIEGGKAIGKLDMKDILALFKRDAEYDHANVDDGSEAHLYAKTRVLEERIGEAGGESTERKKGRKAGSLGFKRQEDSVWGRR</sequence>
<dbReference type="Pfam" id="PF00271">
    <property type="entry name" value="Helicase_C"/>
    <property type="match status" value="1"/>
</dbReference>
<feature type="compositionally biased region" description="Pro residues" evidence="4">
    <location>
        <begin position="244"/>
        <end position="258"/>
    </location>
</feature>
<feature type="compositionally biased region" description="Basic and acidic residues" evidence="4">
    <location>
        <begin position="25"/>
        <end position="35"/>
    </location>
</feature>
<dbReference type="CDD" id="cd18008">
    <property type="entry name" value="DEXDc_SHPRH-like"/>
    <property type="match status" value="1"/>
</dbReference>
<keyword evidence="8" id="KW-1185">Reference proteome</keyword>
<feature type="compositionally biased region" description="Acidic residues" evidence="4">
    <location>
        <begin position="311"/>
        <end position="320"/>
    </location>
</feature>
<accession>A0A6A5TVE2</accession>
<feature type="compositionally biased region" description="Basic residues" evidence="4">
    <location>
        <begin position="957"/>
        <end position="966"/>
    </location>
</feature>
<feature type="compositionally biased region" description="Basic and acidic residues" evidence="4">
    <location>
        <begin position="1235"/>
        <end position="1245"/>
    </location>
</feature>
<keyword evidence="2" id="KW-0378">Hydrolase</keyword>
<dbReference type="InterPro" id="IPR038718">
    <property type="entry name" value="SNF2-like_sf"/>
</dbReference>
<organism evidence="7 8">
    <name type="scientific">Byssothecium circinans</name>
    <dbReference type="NCBI Taxonomy" id="147558"/>
    <lineage>
        <taxon>Eukaryota</taxon>
        <taxon>Fungi</taxon>
        <taxon>Dikarya</taxon>
        <taxon>Ascomycota</taxon>
        <taxon>Pezizomycotina</taxon>
        <taxon>Dothideomycetes</taxon>
        <taxon>Pleosporomycetidae</taxon>
        <taxon>Pleosporales</taxon>
        <taxon>Massarineae</taxon>
        <taxon>Massarinaceae</taxon>
        <taxon>Byssothecium</taxon>
    </lineage>
</organism>
<feature type="compositionally biased region" description="Basic residues" evidence="4">
    <location>
        <begin position="1"/>
        <end position="10"/>
    </location>
</feature>
<evidence type="ECO:0000313" key="7">
    <source>
        <dbReference type="EMBL" id="KAF1956883.1"/>
    </source>
</evidence>
<feature type="region of interest" description="Disordered" evidence="4">
    <location>
        <begin position="359"/>
        <end position="410"/>
    </location>
</feature>
<feature type="domain" description="Helicase C-terminal" evidence="6">
    <location>
        <begin position="1019"/>
        <end position="1180"/>
    </location>
</feature>
<dbReference type="AlphaFoldDB" id="A0A6A5TVE2"/>
<dbReference type="InterPro" id="IPR027417">
    <property type="entry name" value="P-loop_NTPase"/>
</dbReference>
<dbReference type="OrthoDB" id="423559at2759"/>
<feature type="compositionally biased region" description="Polar residues" evidence="4">
    <location>
        <begin position="767"/>
        <end position="781"/>
    </location>
</feature>
<feature type="compositionally biased region" description="Acidic residues" evidence="4">
    <location>
        <begin position="883"/>
        <end position="902"/>
    </location>
</feature>
<dbReference type="InterPro" id="IPR049730">
    <property type="entry name" value="SNF2/RAD54-like_C"/>
</dbReference>
<dbReference type="InterPro" id="IPR001650">
    <property type="entry name" value="Helicase_C-like"/>
</dbReference>
<feature type="region of interest" description="Disordered" evidence="4">
    <location>
        <begin position="1214"/>
        <end position="1245"/>
    </location>
</feature>
<feature type="compositionally biased region" description="Polar residues" evidence="4">
    <location>
        <begin position="63"/>
        <end position="77"/>
    </location>
</feature>
<dbReference type="Proteomes" id="UP000800035">
    <property type="component" value="Unassembled WGS sequence"/>
</dbReference>
<dbReference type="GO" id="GO:0005634">
    <property type="term" value="C:nucleus"/>
    <property type="evidence" value="ECO:0007669"/>
    <property type="project" value="TreeGrafter"/>
</dbReference>
<feature type="compositionally biased region" description="Polar residues" evidence="4">
    <location>
        <begin position="923"/>
        <end position="932"/>
    </location>
</feature>
<dbReference type="GO" id="GO:0005524">
    <property type="term" value="F:ATP binding"/>
    <property type="evidence" value="ECO:0007669"/>
    <property type="project" value="UniProtKB-KW"/>
</dbReference>
<dbReference type="FunFam" id="3.40.50.10810:FF:000053">
    <property type="entry name" value="SNF2 family helicase/ATPase, putative"/>
    <property type="match status" value="1"/>
</dbReference>
<keyword evidence="3" id="KW-0067">ATP-binding</keyword>
<feature type="compositionally biased region" description="Basic and acidic residues" evidence="4">
    <location>
        <begin position="49"/>
        <end position="58"/>
    </location>
</feature>
<feature type="compositionally biased region" description="Basic and acidic residues" evidence="4">
    <location>
        <begin position="372"/>
        <end position="390"/>
    </location>
</feature>
<reference evidence="7" key="1">
    <citation type="journal article" date="2020" name="Stud. Mycol.">
        <title>101 Dothideomycetes genomes: a test case for predicting lifestyles and emergence of pathogens.</title>
        <authorList>
            <person name="Haridas S."/>
            <person name="Albert R."/>
            <person name="Binder M."/>
            <person name="Bloem J."/>
            <person name="Labutti K."/>
            <person name="Salamov A."/>
            <person name="Andreopoulos B."/>
            <person name="Baker S."/>
            <person name="Barry K."/>
            <person name="Bills G."/>
            <person name="Bluhm B."/>
            <person name="Cannon C."/>
            <person name="Castanera R."/>
            <person name="Culley D."/>
            <person name="Daum C."/>
            <person name="Ezra D."/>
            <person name="Gonzalez J."/>
            <person name="Henrissat B."/>
            <person name="Kuo A."/>
            <person name="Liang C."/>
            <person name="Lipzen A."/>
            <person name="Lutzoni F."/>
            <person name="Magnuson J."/>
            <person name="Mondo S."/>
            <person name="Nolan M."/>
            <person name="Ohm R."/>
            <person name="Pangilinan J."/>
            <person name="Park H.-J."/>
            <person name="Ramirez L."/>
            <person name="Alfaro M."/>
            <person name="Sun H."/>
            <person name="Tritt A."/>
            <person name="Yoshinaga Y."/>
            <person name="Zwiers L.-H."/>
            <person name="Turgeon B."/>
            <person name="Goodwin S."/>
            <person name="Spatafora J."/>
            <person name="Crous P."/>
            <person name="Grigoriev I."/>
        </authorList>
    </citation>
    <scope>NUCLEOTIDE SEQUENCE</scope>
    <source>
        <strain evidence="7">CBS 675.92</strain>
    </source>
</reference>
<evidence type="ECO:0000256" key="3">
    <source>
        <dbReference type="ARBA" id="ARBA00022840"/>
    </source>
</evidence>
<dbReference type="GO" id="GO:0006281">
    <property type="term" value="P:DNA repair"/>
    <property type="evidence" value="ECO:0007669"/>
    <property type="project" value="TreeGrafter"/>
</dbReference>
<evidence type="ECO:0000256" key="4">
    <source>
        <dbReference type="SAM" id="MobiDB-lite"/>
    </source>
</evidence>
<dbReference type="GO" id="GO:0016787">
    <property type="term" value="F:hydrolase activity"/>
    <property type="evidence" value="ECO:0007669"/>
    <property type="project" value="UniProtKB-KW"/>
</dbReference>
<dbReference type="Gene3D" id="3.40.50.10810">
    <property type="entry name" value="Tandem AAA-ATPase domain"/>
    <property type="match status" value="1"/>
</dbReference>
<dbReference type="InterPro" id="IPR000330">
    <property type="entry name" value="SNF2_N"/>
</dbReference>
<feature type="region of interest" description="Disordered" evidence="4">
    <location>
        <begin position="1"/>
        <end position="226"/>
    </location>
</feature>
<feature type="region of interest" description="Disordered" evidence="4">
    <location>
        <begin position="760"/>
        <end position="789"/>
    </location>
</feature>
<dbReference type="SUPFAM" id="SSF52540">
    <property type="entry name" value="P-loop containing nucleoside triphosphate hydrolases"/>
    <property type="match status" value="2"/>
</dbReference>
<feature type="region of interest" description="Disordered" evidence="4">
    <location>
        <begin position="836"/>
        <end position="1013"/>
    </location>
</feature>
<feature type="region of interest" description="Disordered" evidence="4">
    <location>
        <begin position="301"/>
        <end position="334"/>
    </location>
</feature>
<evidence type="ECO:0000313" key="8">
    <source>
        <dbReference type="Proteomes" id="UP000800035"/>
    </source>
</evidence>
<dbReference type="PANTHER" id="PTHR45626">
    <property type="entry name" value="TRANSCRIPTION TERMINATION FACTOR 2-RELATED"/>
    <property type="match status" value="1"/>
</dbReference>
<evidence type="ECO:0000259" key="6">
    <source>
        <dbReference type="PROSITE" id="PS51194"/>
    </source>
</evidence>
<dbReference type="GO" id="GO:0008094">
    <property type="term" value="F:ATP-dependent activity, acting on DNA"/>
    <property type="evidence" value="ECO:0007669"/>
    <property type="project" value="TreeGrafter"/>
</dbReference>
<dbReference type="SMART" id="SM00490">
    <property type="entry name" value="HELICc"/>
    <property type="match status" value="1"/>
</dbReference>
<dbReference type="EMBL" id="ML976990">
    <property type="protein sequence ID" value="KAF1956883.1"/>
    <property type="molecule type" value="Genomic_DNA"/>
</dbReference>
<proteinExistence type="predicted"/>
<dbReference type="SMART" id="SM00487">
    <property type="entry name" value="DEXDc"/>
    <property type="match status" value="1"/>
</dbReference>
<dbReference type="Gene3D" id="3.40.50.300">
    <property type="entry name" value="P-loop containing nucleotide triphosphate hydrolases"/>
    <property type="match status" value="2"/>
</dbReference>
<dbReference type="CDD" id="cd18793">
    <property type="entry name" value="SF2_C_SNF"/>
    <property type="match status" value="1"/>
</dbReference>
<feature type="domain" description="Helicase ATP-binding" evidence="5">
    <location>
        <begin position="438"/>
        <end position="626"/>
    </location>
</feature>